<dbReference type="EC" id="2.4.2.-" evidence="6"/>
<dbReference type="SUPFAM" id="SSF56399">
    <property type="entry name" value="ADP-ribosylation"/>
    <property type="match status" value="1"/>
</dbReference>
<feature type="region of interest" description="Disordered" evidence="7">
    <location>
        <begin position="18"/>
        <end position="40"/>
    </location>
</feature>
<protein>
    <recommendedName>
        <fullName evidence="6">Poly [ADP-ribose] polymerase</fullName>
        <shortName evidence="6">PARP</shortName>
        <ecNumber evidence="6">2.4.2.-</ecNumber>
    </recommendedName>
</protein>
<dbReference type="Pfam" id="PF18084">
    <property type="entry name" value="ARTD15_N"/>
    <property type="match status" value="1"/>
</dbReference>
<proteinExistence type="inferred from homology"/>
<reference evidence="9" key="1">
    <citation type="journal article" date="2023" name="IScience">
        <title>Live-bearing cockroach genome reveals convergent evolutionary mechanisms linked to viviparity in insects and beyond.</title>
        <authorList>
            <person name="Fouks B."/>
            <person name="Harrison M.C."/>
            <person name="Mikhailova A.A."/>
            <person name="Marchal E."/>
            <person name="English S."/>
            <person name="Carruthers M."/>
            <person name="Jennings E.C."/>
            <person name="Chiamaka E.L."/>
            <person name="Frigard R.A."/>
            <person name="Pippel M."/>
            <person name="Attardo G.M."/>
            <person name="Benoit J.B."/>
            <person name="Bornberg-Bauer E."/>
            <person name="Tobe S.S."/>
        </authorList>
    </citation>
    <scope>NUCLEOTIDE SEQUENCE</scope>
    <source>
        <strain evidence="9">Stay&amp;Tobe</strain>
    </source>
</reference>
<dbReference type="InterPro" id="IPR012317">
    <property type="entry name" value="Poly(ADP-ribose)pol_cat_dom"/>
</dbReference>
<dbReference type="Pfam" id="PF00644">
    <property type="entry name" value="PARP"/>
    <property type="match status" value="1"/>
</dbReference>
<organism evidence="9 10">
    <name type="scientific">Diploptera punctata</name>
    <name type="common">Pacific beetle cockroach</name>
    <dbReference type="NCBI Taxonomy" id="6984"/>
    <lineage>
        <taxon>Eukaryota</taxon>
        <taxon>Metazoa</taxon>
        <taxon>Ecdysozoa</taxon>
        <taxon>Arthropoda</taxon>
        <taxon>Hexapoda</taxon>
        <taxon>Insecta</taxon>
        <taxon>Pterygota</taxon>
        <taxon>Neoptera</taxon>
        <taxon>Polyneoptera</taxon>
        <taxon>Dictyoptera</taxon>
        <taxon>Blattodea</taxon>
        <taxon>Blaberoidea</taxon>
        <taxon>Blaberidae</taxon>
        <taxon>Diplopterinae</taxon>
        <taxon>Diploptera</taxon>
    </lineage>
</organism>
<dbReference type="Proteomes" id="UP001233999">
    <property type="component" value="Unassembled WGS sequence"/>
</dbReference>
<dbReference type="Gene3D" id="3.90.228.10">
    <property type="match status" value="1"/>
</dbReference>
<evidence type="ECO:0000256" key="3">
    <source>
        <dbReference type="ARBA" id="ARBA00022695"/>
    </source>
</evidence>
<evidence type="ECO:0000256" key="2">
    <source>
        <dbReference type="ARBA" id="ARBA00022679"/>
    </source>
</evidence>
<evidence type="ECO:0000313" key="9">
    <source>
        <dbReference type="EMBL" id="KAJ9586546.1"/>
    </source>
</evidence>
<evidence type="ECO:0000256" key="1">
    <source>
        <dbReference type="ARBA" id="ARBA00022676"/>
    </source>
</evidence>
<sequence length="212" mass="24496">MEGDHGETLREPEAFHQKHRAAFHQQHRTTDGIDVQTQSSTTDIGKNDLQAADVKWSLFVAACQSYRYDSCLKPFPPQFILNGVKDIDSLREVVEKTPSLILLTQYLYDPEAYQRSPQVIDLLYWVLVHLRYVRMQSIPKSEFESVLECVHCETPAPPPDLIFQLVRSPHSKNEESWQNVSKGHNTLFAFHGSRLDNFHSILHYGLQQHLNK</sequence>
<dbReference type="PROSITE" id="PS51059">
    <property type="entry name" value="PARP_CATALYTIC"/>
    <property type="match status" value="1"/>
</dbReference>
<evidence type="ECO:0000259" key="8">
    <source>
        <dbReference type="PROSITE" id="PS51059"/>
    </source>
</evidence>
<comment type="caution">
    <text evidence="9">The sequence shown here is derived from an EMBL/GenBank/DDBJ whole genome shotgun (WGS) entry which is preliminary data.</text>
</comment>
<feature type="compositionally biased region" description="Basic residues" evidence="7">
    <location>
        <begin position="18"/>
        <end position="27"/>
    </location>
</feature>
<keyword evidence="10" id="KW-1185">Reference proteome</keyword>
<evidence type="ECO:0000313" key="10">
    <source>
        <dbReference type="Proteomes" id="UP001233999"/>
    </source>
</evidence>
<accession>A0AAD7ZU92</accession>
<dbReference type="InterPro" id="IPR051838">
    <property type="entry name" value="ARTD_PARP"/>
</dbReference>
<evidence type="ECO:0000256" key="4">
    <source>
        <dbReference type="ARBA" id="ARBA00023027"/>
    </source>
</evidence>
<feature type="domain" description="PARP catalytic" evidence="8">
    <location>
        <begin position="121"/>
        <end position="212"/>
    </location>
</feature>
<dbReference type="EMBL" id="JASPKZ010007119">
    <property type="protein sequence ID" value="KAJ9586546.1"/>
    <property type="molecule type" value="Genomic_DNA"/>
</dbReference>
<dbReference type="GO" id="GO:0003950">
    <property type="term" value="F:NAD+ poly-ADP-ribosyltransferase activity"/>
    <property type="evidence" value="ECO:0007669"/>
    <property type="project" value="UniProtKB-UniRule"/>
</dbReference>
<dbReference type="PANTHER" id="PTHR21328">
    <property type="entry name" value="POLY ADP-RIBOSE POLYMERASE FAMILY, MEMBER PARP"/>
    <property type="match status" value="1"/>
</dbReference>
<keyword evidence="3" id="KW-0548">Nucleotidyltransferase</keyword>
<keyword evidence="4 6" id="KW-0520">NAD</keyword>
<keyword evidence="1 6" id="KW-0328">Glycosyltransferase</keyword>
<keyword evidence="2 6" id="KW-0808">Transferase</keyword>
<reference evidence="9" key="2">
    <citation type="submission" date="2023-05" db="EMBL/GenBank/DDBJ databases">
        <authorList>
            <person name="Fouks B."/>
        </authorList>
    </citation>
    <scope>NUCLEOTIDE SEQUENCE</scope>
    <source>
        <strain evidence="9">Stay&amp;Tobe</strain>
        <tissue evidence="9">Testes</tissue>
    </source>
</reference>
<evidence type="ECO:0000256" key="5">
    <source>
        <dbReference type="ARBA" id="ARBA00024347"/>
    </source>
</evidence>
<dbReference type="AlphaFoldDB" id="A0AAD7ZU92"/>
<dbReference type="InterPro" id="IPR041400">
    <property type="entry name" value="PARP16_N"/>
</dbReference>
<gene>
    <name evidence="9" type="ORF">L9F63_028412</name>
</gene>
<name>A0AAD7ZU92_DIPPU</name>
<dbReference type="GO" id="GO:0016779">
    <property type="term" value="F:nucleotidyltransferase activity"/>
    <property type="evidence" value="ECO:0007669"/>
    <property type="project" value="UniProtKB-KW"/>
</dbReference>
<evidence type="ECO:0000256" key="6">
    <source>
        <dbReference type="RuleBase" id="RU362114"/>
    </source>
</evidence>
<evidence type="ECO:0000256" key="7">
    <source>
        <dbReference type="SAM" id="MobiDB-lite"/>
    </source>
</evidence>
<feature type="non-terminal residue" evidence="9">
    <location>
        <position position="212"/>
    </location>
</feature>
<comment type="similarity">
    <text evidence="5">Belongs to the ARTD/PARP family.</text>
</comment>